<name>A0A1E5Q9V0_9PROT</name>
<gene>
    <name evidence="2" type="ORF">BEN30_06110</name>
</gene>
<organism evidence="2 3">
    <name type="scientific">Magnetovibrio blakemorei</name>
    <dbReference type="NCBI Taxonomy" id="28181"/>
    <lineage>
        <taxon>Bacteria</taxon>
        <taxon>Pseudomonadati</taxon>
        <taxon>Pseudomonadota</taxon>
        <taxon>Alphaproteobacteria</taxon>
        <taxon>Rhodospirillales</taxon>
        <taxon>Magnetovibrionaceae</taxon>
        <taxon>Magnetovibrio</taxon>
    </lineage>
</organism>
<dbReference type="RefSeq" id="WP_069957162.1">
    <property type="nucleotide sequence ID" value="NZ_MCGG01000013.1"/>
</dbReference>
<evidence type="ECO:0000256" key="1">
    <source>
        <dbReference type="ARBA" id="ARBA00022649"/>
    </source>
</evidence>
<dbReference type="AlphaFoldDB" id="A0A1E5Q9V0"/>
<protein>
    <submittedName>
        <fullName evidence="2">Post-segregation antitoxin CcdA</fullName>
    </submittedName>
</protein>
<keyword evidence="1" id="KW-1277">Toxin-antitoxin system</keyword>
<dbReference type="OrthoDB" id="7191115at2"/>
<accession>A0A1E5Q9V0</accession>
<dbReference type="Pfam" id="PF07362">
    <property type="entry name" value="CcdA"/>
    <property type="match status" value="1"/>
</dbReference>
<evidence type="ECO:0000313" key="3">
    <source>
        <dbReference type="Proteomes" id="UP000095347"/>
    </source>
</evidence>
<reference evidence="3" key="1">
    <citation type="submission" date="2016-07" db="EMBL/GenBank/DDBJ databases">
        <authorList>
            <person name="Florea S."/>
            <person name="Webb J.S."/>
            <person name="Jaromczyk J."/>
            <person name="Schardl C.L."/>
        </authorList>
    </citation>
    <scope>NUCLEOTIDE SEQUENCE [LARGE SCALE GENOMIC DNA]</scope>
    <source>
        <strain evidence="3">MV-1</strain>
    </source>
</reference>
<evidence type="ECO:0000313" key="2">
    <source>
        <dbReference type="EMBL" id="OEJ68499.1"/>
    </source>
</evidence>
<dbReference type="EMBL" id="MCGG01000013">
    <property type="protein sequence ID" value="OEJ68499.1"/>
    <property type="molecule type" value="Genomic_DNA"/>
</dbReference>
<comment type="caution">
    <text evidence="2">The sequence shown here is derived from an EMBL/GenBank/DDBJ whole genome shotgun (WGS) entry which is preliminary data.</text>
</comment>
<dbReference type="InterPro" id="IPR009956">
    <property type="entry name" value="Post-segregation_anti-tox_CcdA"/>
</dbReference>
<sequence length="81" mass="8923">MAIQHDHVAQRRATNITVSSDLLTTAKALKVNLSRAAESGIAQAVKKKQAEQWALDNKAALESSNAYVDQRGLPLSKYRQF</sequence>
<dbReference type="Proteomes" id="UP000095347">
    <property type="component" value="Unassembled WGS sequence"/>
</dbReference>
<keyword evidence="3" id="KW-1185">Reference proteome</keyword>
<proteinExistence type="predicted"/>
<dbReference type="STRING" id="28181.BEN30_06110"/>